<proteinExistence type="predicted"/>
<dbReference type="Gene3D" id="3.10.50.40">
    <property type="match status" value="2"/>
</dbReference>
<dbReference type="PROSITE" id="PS51123">
    <property type="entry name" value="OMPA_2"/>
    <property type="match status" value="1"/>
</dbReference>
<dbReference type="PANTHER" id="PTHR47245:SF2">
    <property type="entry name" value="PEPTIDYL-PROLYL CIS-TRANS ISOMERASE HP_0175-RELATED"/>
    <property type="match status" value="1"/>
</dbReference>
<feature type="domain" description="PpiC" evidence="3">
    <location>
        <begin position="234"/>
        <end position="337"/>
    </location>
</feature>
<organism evidence="5 6">
    <name type="scientific">Adhaeribacter soli</name>
    <dbReference type="NCBI Taxonomy" id="2607655"/>
    <lineage>
        <taxon>Bacteria</taxon>
        <taxon>Pseudomonadati</taxon>
        <taxon>Bacteroidota</taxon>
        <taxon>Cytophagia</taxon>
        <taxon>Cytophagales</taxon>
        <taxon>Hymenobacteraceae</taxon>
        <taxon>Adhaeribacter</taxon>
    </lineage>
</organism>
<accession>A0A5N1IUK3</accession>
<sequence length="762" mass="86261">MRKHLLVIGAVTLLWTSCKTSKPSASQNQPVIETIGSKPVYTSEFQYVYNKNNANADNAYSKESIQEYLNLYTNFKLKVMEAEARGLDTTEAFRRELDGYKQQLAQPYLTEKSVTDQLVREAYDRMQKEINASHILLTVNPDAEPKDTLEAYNKIVALRKRALAGEDFEMLARENSQDPSAKENGGRLGYFTALQMVYPFEDAAYKTPKGQISQPVRTRFGYHILKVNDVRNAQGEIKVAHIMVRATPGMPKADSAEAKRKIDEIYNRVQKKESWDKLTSQFSEDAGSASNGGELPWFGTGRMIPSFEEAAFNLKNPGDISQPVQTPYGWHIIKLIERRGLPTYEETEASLRGRVAKDSRSELNKTAFLKRIRTENKFTEIKGSKEIAFSKADTSLTAGHFKYKPASAKDKVGDTPLFLIGNKKYTIKDFFEYVSANQQPRKSGTPAHYMQSLYDQYVEASLMNFEKANLENKYVDYKMLVKEYRDGILLFQLMDEKVWSKAIEDTTGLKAYFEQNKEKYKWDTRAQATIISAASKDLLNKTQKLLAGGRFENKKLEPKSLKFDAGKDAFTKETQTALDNLVAQLNADEALTVEVSGSADAKEAAKNKNLAKTRAQKVVTYLTSKGIAANRIKTVTAPKVKASRAVNLTYYSSDPAVLESNLNENNPLAVQITSKKFQKGENKALDEIEWKEGTFPVERDGRFMLIKIEKVLPPTYKNLNEARGIATSDYQAYLEKQWIDELRAKYPVQVNQSEVDKLIKKQ</sequence>
<dbReference type="PROSITE" id="PS51257">
    <property type="entry name" value="PROKAR_LIPOPROTEIN"/>
    <property type="match status" value="1"/>
</dbReference>
<evidence type="ECO:0000256" key="2">
    <source>
        <dbReference type="PROSITE-ProRule" id="PRU00473"/>
    </source>
</evidence>
<keyword evidence="1" id="KW-0413">Isomerase</keyword>
<evidence type="ECO:0000259" key="3">
    <source>
        <dbReference type="PROSITE" id="PS50198"/>
    </source>
</evidence>
<dbReference type="InterPro" id="IPR000297">
    <property type="entry name" value="PPIase_PpiC"/>
</dbReference>
<protein>
    <submittedName>
        <fullName evidence="5">OmpA family protein</fullName>
    </submittedName>
</protein>
<evidence type="ECO:0000259" key="4">
    <source>
        <dbReference type="PROSITE" id="PS51123"/>
    </source>
</evidence>
<feature type="domain" description="PpiC" evidence="3">
    <location>
        <begin position="127"/>
        <end position="229"/>
    </location>
</feature>
<dbReference type="Proteomes" id="UP000326570">
    <property type="component" value="Unassembled WGS sequence"/>
</dbReference>
<dbReference type="RefSeq" id="WP_150903866.1">
    <property type="nucleotide sequence ID" value="NZ_VTWT01000005.1"/>
</dbReference>
<dbReference type="GO" id="GO:0016020">
    <property type="term" value="C:membrane"/>
    <property type="evidence" value="ECO:0007669"/>
    <property type="project" value="UniProtKB-UniRule"/>
</dbReference>
<dbReference type="PROSITE" id="PS50198">
    <property type="entry name" value="PPIC_PPIASE_2"/>
    <property type="match status" value="2"/>
</dbReference>
<dbReference type="CDD" id="cd07185">
    <property type="entry name" value="OmpA_C-like"/>
    <property type="match status" value="1"/>
</dbReference>
<evidence type="ECO:0000313" key="5">
    <source>
        <dbReference type="EMBL" id="KAA9333700.1"/>
    </source>
</evidence>
<dbReference type="InterPro" id="IPR006665">
    <property type="entry name" value="OmpA-like"/>
</dbReference>
<dbReference type="InterPro" id="IPR023058">
    <property type="entry name" value="PPIase_PpiC_CS"/>
</dbReference>
<dbReference type="InterPro" id="IPR046357">
    <property type="entry name" value="PPIase_dom_sf"/>
</dbReference>
<dbReference type="SUPFAM" id="SSF54534">
    <property type="entry name" value="FKBP-like"/>
    <property type="match status" value="2"/>
</dbReference>
<dbReference type="EMBL" id="VTWT01000005">
    <property type="protein sequence ID" value="KAA9333700.1"/>
    <property type="molecule type" value="Genomic_DNA"/>
</dbReference>
<dbReference type="GO" id="GO:0003755">
    <property type="term" value="F:peptidyl-prolyl cis-trans isomerase activity"/>
    <property type="evidence" value="ECO:0007669"/>
    <property type="project" value="UniProtKB-KW"/>
</dbReference>
<dbReference type="AlphaFoldDB" id="A0A5N1IUK3"/>
<keyword evidence="2" id="KW-0472">Membrane</keyword>
<keyword evidence="6" id="KW-1185">Reference proteome</keyword>
<dbReference type="Pfam" id="PF00691">
    <property type="entry name" value="OmpA"/>
    <property type="match status" value="1"/>
</dbReference>
<evidence type="ECO:0000256" key="1">
    <source>
        <dbReference type="PROSITE-ProRule" id="PRU00278"/>
    </source>
</evidence>
<dbReference type="InterPro" id="IPR050245">
    <property type="entry name" value="PrsA_foldase"/>
</dbReference>
<keyword evidence="1" id="KW-0697">Rotamase</keyword>
<dbReference type="SUPFAM" id="SSF103088">
    <property type="entry name" value="OmpA-like"/>
    <property type="match status" value="1"/>
</dbReference>
<comment type="caution">
    <text evidence="5">The sequence shown here is derived from an EMBL/GenBank/DDBJ whole genome shotgun (WGS) entry which is preliminary data.</text>
</comment>
<gene>
    <name evidence="5" type="ORF">F0P94_10655</name>
</gene>
<dbReference type="PROSITE" id="PS01096">
    <property type="entry name" value="PPIC_PPIASE_1"/>
    <property type="match status" value="1"/>
</dbReference>
<evidence type="ECO:0000313" key="6">
    <source>
        <dbReference type="Proteomes" id="UP000326570"/>
    </source>
</evidence>
<dbReference type="InterPro" id="IPR036737">
    <property type="entry name" value="OmpA-like_sf"/>
</dbReference>
<dbReference type="Gene3D" id="3.30.1330.60">
    <property type="entry name" value="OmpA-like domain"/>
    <property type="match status" value="1"/>
</dbReference>
<feature type="domain" description="OmpA-like" evidence="4">
    <location>
        <begin position="550"/>
        <end position="654"/>
    </location>
</feature>
<name>A0A5N1IUK3_9BACT</name>
<dbReference type="Pfam" id="PF13616">
    <property type="entry name" value="Rotamase_3"/>
    <property type="match status" value="1"/>
</dbReference>
<reference evidence="5 6" key="1">
    <citation type="submission" date="2019-09" db="EMBL/GenBank/DDBJ databases">
        <title>Genome sequence of Adhaeribacter sp. M2.</title>
        <authorList>
            <person name="Srinivasan S."/>
        </authorList>
    </citation>
    <scope>NUCLEOTIDE SEQUENCE [LARGE SCALE GENOMIC DNA]</scope>
    <source>
        <strain evidence="5 6">M2</strain>
    </source>
</reference>
<dbReference type="PANTHER" id="PTHR47245">
    <property type="entry name" value="PEPTIDYLPROLYL ISOMERASE"/>
    <property type="match status" value="1"/>
</dbReference>